<dbReference type="Proteomes" id="UP000887578">
    <property type="component" value="Unplaced"/>
</dbReference>
<dbReference type="GO" id="GO:0005829">
    <property type="term" value="C:cytosol"/>
    <property type="evidence" value="ECO:0007669"/>
    <property type="project" value="UniProtKB-SubCell"/>
</dbReference>
<feature type="region of interest" description="Disordered" evidence="6">
    <location>
        <begin position="122"/>
        <end position="142"/>
    </location>
</feature>
<dbReference type="InterPro" id="IPR023214">
    <property type="entry name" value="HAD_sf"/>
</dbReference>
<dbReference type="WBParaSite" id="PDA_v2.g15068.t1">
    <property type="protein sequence ID" value="PDA_v2.g15068.t1"/>
    <property type="gene ID" value="PDA_v2.g15068"/>
</dbReference>
<evidence type="ECO:0000256" key="1">
    <source>
        <dbReference type="ARBA" id="ARBA00004202"/>
    </source>
</evidence>
<dbReference type="Pfam" id="PF13242">
    <property type="entry name" value="Hydrolase_like"/>
    <property type="match status" value="1"/>
</dbReference>
<evidence type="ECO:0000313" key="8">
    <source>
        <dbReference type="WBParaSite" id="PDA_v2.g15068.t1"/>
    </source>
</evidence>
<dbReference type="GO" id="GO:0005886">
    <property type="term" value="C:plasma membrane"/>
    <property type="evidence" value="ECO:0007669"/>
    <property type="project" value="UniProtKB-SubCell"/>
</dbReference>
<evidence type="ECO:0000313" key="7">
    <source>
        <dbReference type="Proteomes" id="UP000887578"/>
    </source>
</evidence>
<organism evidence="7 8">
    <name type="scientific">Panagrolaimus davidi</name>
    <dbReference type="NCBI Taxonomy" id="227884"/>
    <lineage>
        <taxon>Eukaryota</taxon>
        <taxon>Metazoa</taxon>
        <taxon>Ecdysozoa</taxon>
        <taxon>Nematoda</taxon>
        <taxon>Chromadorea</taxon>
        <taxon>Rhabditida</taxon>
        <taxon>Tylenchina</taxon>
        <taxon>Panagrolaimomorpha</taxon>
        <taxon>Panagrolaimoidea</taxon>
        <taxon>Panagrolaimidae</taxon>
        <taxon>Panagrolaimus</taxon>
    </lineage>
</organism>
<keyword evidence="3" id="KW-1003">Cell membrane</keyword>
<dbReference type="PANTHER" id="PTHR19288">
    <property type="entry name" value="4-NITROPHENYLPHOSPHATASE-RELATED"/>
    <property type="match status" value="1"/>
</dbReference>
<proteinExistence type="predicted"/>
<name>A0A914PAG4_9BILA</name>
<sequence>MSTKDNHLLSFKDKSKLFGDENSFSQNRSSINQYKNVNLNANQKFSKTDFIQSKSISSNFKSKKNNSAFKKALDSISDEKIRKNKNDLNIFDSIKNESNEKQWKKKDDSKNESTLSLHISAYENSDETENEQNDSGPNPSLIIPDAGPILAAVQIAANREALVVGKPNTPAFDYICRRWKINPSRTMMIGDRTNTDVKFGRDHGLRTMLVLSGCHQVNDILENQLNKRDDMIPDFYVECLGALLPKRCHA</sequence>
<evidence type="ECO:0000256" key="3">
    <source>
        <dbReference type="ARBA" id="ARBA00022475"/>
    </source>
</evidence>
<dbReference type="Gene3D" id="3.40.50.1000">
    <property type="entry name" value="HAD superfamily/HAD-like"/>
    <property type="match status" value="1"/>
</dbReference>
<evidence type="ECO:0000256" key="6">
    <source>
        <dbReference type="SAM" id="MobiDB-lite"/>
    </source>
</evidence>
<dbReference type="InterPro" id="IPR036412">
    <property type="entry name" value="HAD-like_sf"/>
</dbReference>
<dbReference type="AlphaFoldDB" id="A0A914PAG4"/>
<reference evidence="8" key="1">
    <citation type="submission" date="2022-11" db="UniProtKB">
        <authorList>
            <consortium name="WormBaseParasite"/>
        </authorList>
    </citation>
    <scope>IDENTIFICATION</scope>
</reference>
<keyword evidence="4" id="KW-0963">Cytoplasm</keyword>
<dbReference type="SUPFAM" id="SSF56784">
    <property type="entry name" value="HAD-like"/>
    <property type="match status" value="1"/>
</dbReference>
<dbReference type="PANTHER" id="PTHR19288:SF83">
    <property type="entry name" value="PHOSPHOGLYCOLATE PHOSPHATASE"/>
    <property type="match status" value="1"/>
</dbReference>
<protein>
    <submittedName>
        <fullName evidence="8">Phosphoglycolate phosphatase</fullName>
    </submittedName>
</protein>
<dbReference type="GO" id="GO:0016791">
    <property type="term" value="F:phosphatase activity"/>
    <property type="evidence" value="ECO:0007669"/>
    <property type="project" value="TreeGrafter"/>
</dbReference>
<evidence type="ECO:0000256" key="2">
    <source>
        <dbReference type="ARBA" id="ARBA00004514"/>
    </source>
</evidence>
<accession>A0A914PAG4</accession>
<evidence type="ECO:0000256" key="4">
    <source>
        <dbReference type="ARBA" id="ARBA00022490"/>
    </source>
</evidence>
<comment type="subcellular location">
    <subcellularLocation>
        <location evidence="1">Cell membrane</location>
        <topology evidence="1">Peripheral membrane protein</topology>
    </subcellularLocation>
    <subcellularLocation>
        <location evidence="2">Cytoplasm</location>
        <location evidence="2">Cytosol</location>
    </subcellularLocation>
</comment>
<keyword evidence="7" id="KW-1185">Reference proteome</keyword>
<dbReference type="FunFam" id="3.40.50.1000:FF:000163">
    <property type="entry name" value="Pyridoxal phosphate phosphatase"/>
    <property type="match status" value="1"/>
</dbReference>
<evidence type="ECO:0000256" key="5">
    <source>
        <dbReference type="ARBA" id="ARBA00023136"/>
    </source>
</evidence>
<keyword evidence="5" id="KW-0472">Membrane</keyword>